<keyword evidence="2" id="KW-1185">Reference proteome</keyword>
<name>A0A916UFF7_9SPHI</name>
<gene>
    <name evidence="1" type="ORF">GCM10011387_24870</name>
</gene>
<dbReference type="Proteomes" id="UP000651668">
    <property type="component" value="Unassembled WGS sequence"/>
</dbReference>
<reference evidence="1" key="1">
    <citation type="journal article" date="2014" name="Int. J. Syst. Evol. Microbiol.">
        <title>Complete genome sequence of Corynebacterium casei LMG S-19264T (=DSM 44701T), isolated from a smear-ripened cheese.</title>
        <authorList>
            <consortium name="US DOE Joint Genome Institute (JGI-PGF)"/>
            <person name="Walter F."/>
            <person name="Albersmeier A."/>
            <person name="Kalinowski J."/>
            <person name="Ruckert C."/>
        </authorList>
    </citation>
    <scope>NUCLEOTIDE SEQUENCE</scope>
    <source>
        <strain evidence="1">CGMCC 1.15343</strain>
    </source>
</reference>
<proteinExistence type="predicted"/>
<dbReference type="RefSeq" id="WP_188627240.1">
    <property type="nucleotide sequence ID" value="NZ_BMIL01000008.1"/>
</dbReference>
<comment type="caution">
    <text evidence="1">The sequence shown here is derived from an EMBL/GenBank/DDBJ whole genome shotgun (WGS) entry which is preliminary data.</text>
</comment>
<evidence type="ECO:0000313" key="2">
    <source>
        <dbReference type="Proteomes" id="UP000651668"/>
    </source>
</evidence>
<protein>
    <submittedName>
        <fullName evidence="1">Uncharacterized protein</fullName>
    </submittedName>
</protein>
<accession>A0A916UFF7</accession>
<evidence type="ECO:0000313" key="1">
    <source>
        <dbReference type="EMBL" id="GGC70456.1"/>
    </source>
</evidence>
<organism evidence="1 2">
    <name type="scientific">Pedobacter quisquiliarum</name>
    <dbReference type="NCBI Taxonomy" id="1834438"/>
    <lineage>
        <taxon>Bacteria</taxon>
        <taxon>Pseudomonadati</taxon>
        <taxon>Bacteroidota</taxon>
        <taxon>Sphingobacteriia</taxon>
        <taxon>Sphingobacteriales</taxon>
        <taxon>Sphingobacteriaceae</taxon>
        <taxon>Pedobacter</taxon>
    </lineage>
</organism>
<dbReference type="EMBL" id="BMIL01000008">
    <property type="protein sequence ID" value="GGC70456.1"/>
    <property type="molecule type" value="Genomic_DNA"/>
</dbReference>
<dbReference type="AlphaFoldDB" id="A0A916UFF7"/>
<sequence length="86" mass="9717">MADLGTNNPEFKIGVSLNGQERNLHIKPDETSDGIEYFVVFDDENELTQIRLEAEGKWEQMWGELSEEDVNTIGEAITKQTKDGNS</sequence>
<reference evidence="1" key="2">
    <citation type="submission" date="2020-09" db="EMBL/GenBank/DDBJ databases">
        <authorList>
            <person name="Sun Q."/>
            <person name="Zhou Y."/>
        </authorList>
    </citation>
    <scope>NUCLEOTIDE SEQUENCE</scope>
    <source>
        <strain evidence="1">CGMCC 1.15343</strain>
    </source>
</reference>